<feature type="compositionally biased region" description="Basic and acidic residues" evidence="1">
    <location>
        <begin position="266"/>
        <end position="282"/>
    </location>
</feature>
<dbReference type="AlphaFoldDB" id="A0A512MB33"/>
<evidence type="ECO:0000256" key="2">
    <source>
        <dbReference type="SAM" id="Phobius"/>
    </source>
</evidence>
<feature type="transmembrane region" description="Helical" evidence="2">
    <location>
        <begin position="166"/>
        <end position="187"/>
    </location>
</feature>
<feature type="transmembrane region" description="Helical" evidence="2">
    <location>
        <begin position="193"/>
        <end position="210"/>
    </location>
</feature>
<evidence type="ECO:0008006" key="5">
    <source>
        <dbReference type="Google" id="ProtNLM"/>
    </source>
</evidence>
<reference evidence="3 4" key="1">
    <citation type="submission" date="2019-07" db="EMBL/GenBank/DDBJ databases">
        <title>Whole genome shotgun sequence of Brevifollis gellanilyticus NBRC 108608.</title>
        <authorList>
            <person name="Hosoyama A."/>
            <person name="Uohara A."/>
            <person name="Ohji S."/>
            <person name="Ichikawa N."/>
        </authorList>
    </citation>
    <scope>NUCLEOTIDE SEQUENCE [LARGE SCALE GENOMIC DNA]</scope>
    <source>
        <strain evidence="3 4">NBRC 108608</strain>
    </source>
</reference>
<proteinExistence type="predicted"/>
<organism evidence="3 4">
    <name type="scientific">Brevifollis gellanilyticus</name>
    <dbReference type="NCBI Taxonomy" id="748831"/>
    <lineage>
        <taxon>Bacteria</taxon>
        <taxon>Pseudomonadati</taxon>
        <taxon>Verrucomicrobiota</taxon>
        <taxon>Verrucomicrobiia</taxon>
        <taxon>Verrucomicrobiales</taxon>
        <taxon>Verrucomicrobiaceae</taxon>
    </lineage>
</organism>
<dbReference type="EMBL" id="BKAG01000023">
    <property type="protein sequence ID" value="GEP43946.1"/>
    <property type="molecule type" value="Genomic_DNA"/>
</dbReference>
<dbReference type="Proteomes" id="UP000321577">
    <property type="component" value="Unassembled WGS sequence"/>
</dbReference>
<name>A0A512MB33_9BACT</name>
<protein>
    <recommendedName>
        <fullName evidence="5">TIGR04222 domain-containing membrane protein</fullName>
    </recommendedName>
</protein>
<keyword evidence="2" id="KW-0812">Transmembrane</keyword>
<dbReference type="OrthoDB" id="196672at2"/>
<gene>
    <name evidence="3" type="ORF">BGE01nite_32370</name>
</gene>
<comment type="caution">
    <text evidence="3">The sequence shown here is derived from an EMBL/GenBank/DDBJ whole genome shotgun (WGS) entry which is preliminary data.</text>
</comment>
<feature type="region of interest" description="Disordered" evidence="1">
    <location>
        <begin position="236"/>
        <end position="311"/>
    </location>
</feature>
<feature type="compositionally biased region" description="Gly residues" evidence="1">
    <location>
        <begin position="283"/>
        <end position="311"/>
    </location>
</feature>
<dbReference type="RefSeq" id="WP_146851506.1">
    <property type="nucleotide sequence ID" value="NZ_BKAG01000023.1"/>
</dbReference>
<accession>A0A512MB33</accession>
<evidence type="ECO:0000256" key="1">
    <source>
        <dbReference type="SAM" id="MobiDB-lite"/>
    </source>
</evidence>
<keyword evidence="2" id="KW-0472">Membrane</keyword>
<keyword evidence="2" id="KW-1133">Transmembrane helix</keyword>
<sequence length="311" mass="33750">MKLTDDPLWSRLQAFELDVTGDALTFTRRLARENDWTHDFARRVAEEYRRFIYLAIRAGHPVTPSDEVDQAWHLHLIYTHSYWDELCTQVLQRPLHHGPTRGGRAEDAKYHDWYAKTLESYARVFGREAPTDIWPDSAQRFSRKIRWQRVNTAAHWLVPKNKTRRLASMAAGGVIFGGVLAACSGGSDGVGIGGWLLIGVLGITGLYSYFANRKPQSNRQSNNDTSGTSGCSGVGLGSGCSSSSPTHHSHDRDHDHGHSHHHGHDHNHSHDNDSHSSSHDGDSGGGSSDSGGGGDSGCSSSGCGGGCGGGD</sequence>
<evidence type="ECO:0000313" key="3">
    <source>
        <dbReference type="EMBL" id="GEP43946.1"/>
    </source>
</evidence>
<evidence type="ECO:0000313" key="4">
    <source>
        <dbReference type="Proteomes" id="UP000321577"/>
    </source>
</evidence>
<keyword evidence="4" id="KW-1185">Reference proteome</keyword>